<keyword evidence="5" id="KW-0004">4Fe-4S</keyword>
<dbReference type="KEGG" id="eri:EEI45_01085"/>
<dbReference type="PIRSF" id="PIRSF000368">
    <property type="entry name" value="NrdG"/>
    <property type="match status" value="1"/>
</dbReference>
<comment type="function">
    <text evidence="2 12">Activation of anaerobic ribonucleoside-triphosphate reductase under anaerobic conditions by generation of an organic free radical, using S-adenosylmethionine and reduced flavodoxin as cosubstrates to produce 5'-deoxy-adenosine.</text>
</comment>
<proteinExistence type="inferred from homology"/>
<evidence type="ECO:0000313" key="15">
    <source>
        <dbReference type="Proteomes" id="UP000278804"/>
    </source>
</evidence>
<accession>A0A3S8RL46</accession>
<keyword evidence="9" id="KW-0408">Iron</keyword>
<protein>
    <recommendedName>
        <fullName evidence="4 12">Anaerobic ribonucleoside-triphosphate reductase-activating protein</fullName>
        <ecNumber evidence="12">1.97.1.-</ecNumber>
    </recommendedName>
</protein>
<dbReference type="SUPFAM" id="SSF102114">
    <property type="entry name" value="Radical SAM enzymes"/>
    <property type="match status" value="1"/>
</dbReference>
<dbReference type="NCBIfam" id="TIGR02491">
    <property type="entry name" value="NrdG"/>
    <property type="match status" value="1"/>
</dbReference>
<reference evidence="14 15" key="1">
    <citation type="journal article" date="2020" name="Int. J. Syst. Evol. Microbiol.">
        <title>Description of Erysipelothrix piscisicarius sp. nov., an emergent fish pathogen, and assessment of virulence using a tiger barb (Puntigrus tetrazona) infection model.</title>
        <authorList>
            <person name="Pomaranski E.K."/>
            <person name="Griffin M.J."/>
            <person name="Camus A.C."/>
            <person name="Armwood A.R."/>
            <person name="Shelley J."/>
            <person name="Waldbieser G.C."/>
            <person name="LaFrentz B.R."/>
            <person name="Garcia J.C."/>
            <person name="Yanong R."/>
            <person name="Soto E."/>
        </authorList>
    </citation>
    <scope>NUCLEOTIDE SEQUENCE [LARGE SCALE GENOMIC DNA]</scope>
    <source>
        <strain evidence="14 15">15TAL0474</strain>
    </source>
</reference>
<evidence type="ECO:0000256" key="1">
    <source>
        <dbReference type="ARBA" id="ARBA00001966"/>
    </source>
</evidence>
<dbReference type="AlphaFoldDB" id="A0A3S8RL46"/>
<evidence type="ECO:0000256" key="7">
    <source>
        <dbReference type="ARBA" id="ARBA00022723"/>
    </source>
</evidence>
<evidence type="ECO:0000256" key="4">
    <source>
        <dbReference type="ARBA" id="ARBA00014281"/>
    </source>
</evidence>
<dbReference type="EC" id="1.97.1.-" evidence="12"/>
<dbReference type="GO" id="GO:0046872">
    <property type="term" value="F:metal ion binding"/>
    <property type="evidence" value="ECO:0007669"/>
    <property type="project" value="UniProtKB-KW"/>
</dbReference>
<dbReference type="InterPro" id="IPR001989">
    <property type="entry name" value="Radical_activat_CS"/>
</dbReference>
<evidence type="ECO:0000256" key="2">
    <source>
        <dbReference type="ARBA" id="ARBA00003852"/>
    </source>
</evidence>
<feature type="domain" description="Radical SAM core" evidence="13">
    <location>
        <begin position="14"/>
        <end position="181"/>
    </location>
</feature>
<evidence type="ECO:0000256" key="9">
    <source>
        <dbReference type="ARBA" id="ARBA00023004"/>
    </source>
</evidence>
<dbReference type="Pfam" id="PF13353">
    <property type="entry name" value="Fer4_12"/>
    <property type="match status" value="1"/>
</dbReference>
<dbReference type="CDD" id="cd01335">
    <property type="entry name" value="Radical_SAM"/>
    <property type="match status" value="1"/>
</dbReference>
<evidence type="ECO:0000256" key="8">
    <source>
        <dbReference type="ARBA" id="ARBA00023002"/>
    </source>
</evidence>
<name>A0A3S8RL46_9FIRM</name>
<gene>
    <name evidence="14" type="primary">nrdG</name>
    <name evidence="14" type="ORF">EEI45_01085</name>
</gene>
<dbReference type="SFLD" id="SFLDS00029">
    <property type="entry name" value="Radical_SAM"/>
    <property type="match status" value="1"/>
</dbReference>
<keyword evidence="8 12" id="KW-0560">Oxidoreductase</keyword>
<dbReference type="InterPro" id="IPR012837">
    <property type="entry name" value="NrdG"/>
</dbReference>
<comment type="similarity">
    <text evidence="3 12">Belongs to the organic radical-activating enzymes family.</text>
</comment>
<dbReference type="GO" id="GO:0004748">
    <property type="term" value="F:ribonucleoside-diphosphate reductase activity, thioredoxin disulfide as acceptor"/>
    <property type="evidence" value="ECO:0007669"/>
    <property type="project" value="TreeGrafter"/>
</dbReference>
<dbReference type="PROSITE" id="PS01087">
    <property type="entry name" value="RADICAL_ACTIVATING"/>
    <property type="match status" value="1"/>
</dbReference>
<dbReference type="PANTHER" id="PTHR30352:SF2">
    <property type="entry name" value="ANAEROBIC RIBONUCLEOSIDE-TRIPHOSPHATE REDUCTASE-ACTIVATING PROTEIN"/>
    <property type="match status" value="1"/>
</dbReference>
<evidence type="ECO:0000259" key="13">
    <source>
        <dbReference type="PROSITE" id="PS51918"/>
    </source>
</evidence>
<dbReference type="InterPro" id="IPR058240">
    <property type="entry name" value="rSAM_sf"/>
</dbReference>
<sequence length="181" mass="20793">MKIRLASFISDSIVDVEGIRSVVFTQGCPHNCPGCHNQRSIPFDGGELIEVDEVIQQILRADLKRVTFSGGEPFVQAEQLYFITKRLKEEGYNLWSYSGYTFEALLRHRDPFVQKFLSQLDILIDGRFLIKKKNLAALFRGSTNQRIIDVQASLQKGEAIIAEKYRDEFSEKTERVNDIFI</sequence>
<dbReference type="SFLD" id="SFLDG01063">
    <property type="entry name" value="activating_enzymes__group_1"/>
    <property type="match status" value="1"/>
</dbReference>
<dbReference type="Gene3D" id="3.20.20.70">
    <property type="entry name" value="Aldolase class I"/>
    <property type="match status" value="1"/>
</dbReference>
<keyword evidence="10" id="KW-0411">Iron-sulfur</keyword>
<dbReference type="GO" id="GO:0051539">
    <property type="term" value="F:4 iron, 4 sulfur cluster binding"/>
    <property type="evidence" value="ECO:0007669"/>
    <property type="project" value="UniProtKB-KW"/>
</dbReference>
<evidence type="ECO:0000256" key="10">
    <source>
        <dbReference type="ARBA" id="ARBA00023014"/>
    </source>
</evidence>
<keyword evidence="7" id="KW-0479">Metal-binding</keyword>
<dbReference type="InterPro" id="IPR013785">
    <property type="entry name" value="Aldolase_TIM"/>
</dbReference>
<dbReference type="Proteomes" id="UP000278804">
    <property type="component" value="Chromosome"/>
</dbReference>
<dbReference type="EMBL" id="CP034234">
    <property type="protein sequence ID" value="AZK43577.1"/>
    <property type="molecule type" value="Genomic_DNA"/>
</dbReference>
<dbReference type="PANTHER" id="PTHR30352">
    <property type="entry name" value="PYRUVATE FORMATE-LYASE-ACTIVATING ENZYME"/>
    <property type="match status" value="1"/>
</dbReference>
<keyword evidence="15" id="KW-1185">Reference proteome</keyword>
<dbReference type="SFLD" id="SFLDG01066">
    <property type="entry name" value="organic_radical-activating_enz"/>
    <property type="match status" value="1"/>
</dbReference>
<dbReference type="PROSITE" id="PS51918">
    <property type="entry name" value="RADICAL_SAM"/>
    <property type="match status" value="1"/>
</dbReference>
<evidence type="ECO:0000256" key="5">
    <source>
        <dbReference type="ARBA" id="ARBA00022485"/>
    </source>
</evidence>
<dbReference type="InterPro" id="IPR034457">
    <property type="entry name" value="Organic_radical-activating"/>
</dbReference>
<dbReference type="RefSeq" id="WP_125163797.1">
    <property type="nucleotide sequence ID" value="NZ_CP034234.1"/>
</dbReference>
<evidence type="ECO:0000256" key="6">
    <source>
        <dbReference type="ARBA" id="ARBA00022691"/>
    </source>
</evidence>
<comment type="cofactor">
    <cofactor evidence="1">
        <name>[4Fe-4S] cluster</name>
        <dbReference type="ChEBI" id="CHEBI:49883"/>
    </cofactor>
</comment>
<evidence type="ECO:0000256" key="12">
    <source>
        <dbReference type="PIRNR" id="PIRNR000368"/>
    </source>
</evidence>
<keyword evidence="6" id="KW-0949">S-adenosyl-L-methionine</keyword>
<dbReference type="GO" id="GO:0043365">
    <property type="term" value="F:[formate-C-acetyltransferase]-activating enzyme activity"/>
    <property type="evidence" value="ECO:0007669"/>
    <property type="project" value="InterPro"/>
</dbReference>
<organism evidence="14 15">
    <name type="scientific">Erysipelothrix piscisicarius</name>
    <dbReference type="NCBI Taxonomy" id="2485784"/>
    <lineage>
        <taxon>Bacteria</taxon>
        <taxon>Bacillati</taxon>
        <taxon>Bacillota</taxon>
        <taxon>Erysipelotrichia</taxon>
        <taxon>Erysipelotrichales</taxon>
        <taxon>Erysipelotrichaceae</taxon>
        <taxon>Erysipelothrix</taxon>
    </lineage>
</organism>
<dbReference type="InterPro" id="IPR007197">
    <property type="entry name" value="rSAM"/>
</dbReference>
<evidence type="ECO:0000313" key="14">
    <source>
        <dbReference type="EMBL" id="AZK43577.1"/>
    </source>
</evidence>
<comment type="catalytic activity">
    <reaction evidence="11">
        <text>glycyl-[protein] + reduced [flavodoxin] + S-adenosyl-L-methionine = glycin-2-yl radical-[protein] + semiquinone [flavodoxin] + 5'-deoxyadenosine + L-methionine + H(+)</text>
        <dbReference type="Rhea" id="RHEA:61976"/>
        <dbReference type="Rhea" id="RHEA-COMP:10622"/>
        <dbReference type="Rhea" id="RHEA-COMP:14480"/>
        <dbReference type="Rhea" id="RHEA-COMP:15993"/>
        <dbReference type="Rhea" id="RHEA-COMP:15994"/>
        <dbReference type="ChEBI" id="CHEBI:15378"/>
        <dbReference type="ChEBI" id="CHEBI:17319"/>
        <dbReference type="ChEBI" id="CHEBI:29947"/>
        <dbReference type="ChEBI" id="CHEBI:32722"/>
        <dbReference type="ChEBI" id="CHEBI:57618"/>
        <dbReference type="ChEBI" id="CHEBI:57844"/>
        <dbReference type="ChEBI" id="CHEBI:59789"/>
        <dbReference type="ChEBI" id="CHEBI:140311"/>
    </reaction>
</comment>
<evidence type="ECO:0000256" key="11">
    <source>
        <dbReference type="ARBA" id="ARBA00047365"/>
    </source>
</evidence>
<dbReference type="SFLD" id="SFLDF00299">
    <property type="entry name" value="anaerobic_ribonucleoside-triph"/>
    <property type="match status" value="1"/>
</dbReference>
<evidence type="ECO:0000256" key="3">
    <source>
        <dbReference type="ARBA" id="ARBA00009777"/>
    </source>
</evidence>